<gene>
    <name evidence="1" type="ORF">C7B47_15390</name>
</gene>
<evidence type="ECO:0000313" key="1">
    <source>
        <dbReference type="EMBL" id="PSR24221.1"/>
    </source>
</evidence>
<evidence type="ECO:0000313" key="2">
    <source>
        <dbReference type="Proteomes" id="UP000242705"/>
    </source>
</evidence>
<accession>A0A2T2WPQ6</accession>
<comment type="caution">
    <text evidence="1">The sequence shown here is derived from an EMBL/GenBank/DDBJ whole genome shotgun (WGS) entry which is preliminary data.</text>
</comment>
<name>A0A2T2WPQ6_SULTH</name>
<dbReference type="AlphaFoldDB" id="A0A2T2WPQ6"/>
<dbReference type="EMBL" id="PXYX01000061">
    <property type="protein sequence ID" value="PSR24221.1"/>
    <property type="molecule type" value="Genomic_DNA"/>
</dbReference>
<proteinExistence type="predicted"/>
<sequence length="519" mass="59397">MPTRRIRWSPWPFAPNQVVTLYWIRSPQRDPVSGQWMTTAVFQDDAQRLHEVSVPWGFLPWLKLGRLYRNGVPVRDASQGCLIAIDDLDQWDVQIAEAGQVIPRTGYPLRTAMNLAEFCWVYSRGARTVVVPQFEAVRSVVAPTRFLALGCLQPSFLDTIVRDYDIKGDILYMEFSKDMPVRLLTRATVLQLAHLLLDPSLRRCWDALYPYQRRIDSGRMACPPPDVRNLVVRGQPMLAATLLVYEVLEAKLYPLPVHQVLWRHPQSELEPEWNETKIRWHRVDAAGKDLALDKRVAATGSGSILVDGMGAIRDTHRIQVRRWAVESRRTRNWRVLTKERTEFRVSGADVGSGAKRQSVDVALESPQGELLQRDSDDGLNDFWAAIQWMKQDAQGYVAVHVFDSLGEQGFWTVDGKPRRVAMVRVVLPSGDEATILEFARPDKYPISTLIVANILDQDEIKTLLPSLLFREGGWNGSALDRQWGSHYHLLRHLSRPPRRWAALLTDWARIMWGTRSNMV</sequence>
<organism evidence="1 2">
    <name type="scientific">Sulfobacillus thermosulfidooxidans</name>
    <dbReference type="NCBI Taxonomy" id="28034"/>
    <lineage>
        <taxon>Bacteria</taxon>
        <taxon>Bacillati</taxon>
        <taxon>Bacillota</taxon>
        <taxon>Clostridia</taxon>
        <taxon>Eubacteriales</taxon>
        <taxon>Clostridiales Family XVII. Incertae Sedis</taxon>
        <taxon>Sulfobacillus</taxon>
    </lineage>
</organism>
<reference evidence="1 2" key="1">
    <citation type="journal article" date="2014" name="BMC Genomics">
        <title>Comparison of environmental and isolate Sulfobacillus genomes reveals diverse carbon, sulfur, nitrogen, and hydrogen metabolisms.</title>
        <authorList>
            <person name="Justice N.B."/>
            <person name="Norman A."/>
            <person name="Brown C.T."/>
            <person name="Singh A."/>
            <person name="Thomas B.C."/>
            <person name="Banfield J.F."/>
        </authorList>
    </citation>
    <scope>NUCLEOTIDE SEQUENCE [LARGE SCALE GENOMIC DNA]</scope>
    <source>
        <strain evidence="1">AMDSBA5</strain>
    </source>
</reference>
<dbReference type="Proteomes" id="UP000242705">
    <property type="component" value="Unassembled WGS sequence"/>
</dbReference>
<protein>
    <submittedName>
        <fullName evidence="1">Uncharacterized protein</fullName>
    </submittedName>
</protein>